<gene>
    <name evidence="1" type="ORF">L484_007733</name>
</gene>
<dbReference type="GO" id="GO:0006388">
    <property type="term" value="P:tRNA splicing, via endonucleolytic cleavage and ligation"/>
    <property type="evidence" value="ECO:0007669"/>
    <property type="project" value="InterPro"/>
</dbReference>
<evidence type="ECO:0000313" key="2">
    <source>
        <dbReference type="Proteomes" id="UP000030645"/>
    </source>
</evidence>
<sequence length="228" mass="24944">MARNRVPIQGHIAMQKPESYGTVSGDAAVEVEETPVDKSAMLNQGNGVGQASASQKSSFCLSNLLESYTVDYSGYLQVKIRAAFYPKFENEKSDQEFVLIALLIDFTLVDLLETMQVSLKHSGPLFMYAGNGGAYAKKSFGNIYTAVGVFVLGRTLQEAWGAEAAKKQAEFDELLEEIMDSALRKIMVLSFLSSMKKRLWKSVASFFAAYGALCEEGTAHLYASVGQI</sequence>
<dbReference type="PANTHER" id="PTHR35460">
    <property type="entry name" value="TRNA LIGASE 1"/>
    <property type="match status" value="1"/>
</dbReference>
<dbReference type="PANTHER" id="PTHR35460:SF1">
    <property type="entry name" value="TRNA LIGASE 1"/>
    <property type="match status" value="1"/>
</dbReference>
<protein>
    <submittedName>
        <fullName evidence="1">Uncharacterized protein</fullName>
    </submittedName>
</protein>
<dbReference type="InterPro" id="IPR038837">
    <property type="entry name" value="tRNA_ligase_1"/>
</dbReference>
<dbReference type="eggNOG" id="ENOG502QSM5">
    <property type="taxonomic scope" value="Eukaryota"/>
</dbReference>
<proteinExistence type="predicted"/>
<keyword evidence="2" id="KW-1185">Reference proteome</keyword>
<dbReference type="STRING" id="981085.W9R6G4"/>
<dbReference type="GO" id="GO:0003972">
    <property type="term" value="F:RNA ligase (ATP) activity"/>
    <property type="evidence" value="ECO:0007669"/>
    <property type="project" value="InterPro"/>
</dbReference>
<dbReference type="AlphaFoldDB" id="W9R6G4"/>
<reference evidence="2" key="1">
    <citation type="submission" date="2013-01" db="EMBL/GenBank/DDBJ databases">
        <title>Draft Genome Sequence of a Mulberry Tree, Morus notabilis C.K. Schneid.</title>
        <authorList>
            <person name="He N."/>
            <person name="Zhao S."/>
        </authorList>
    </citation>
    <scope>NUCLEOTIDE SEQUENCE</scope>
</reference>
<organism evidence="1 2">
    <name type="scientific">Morus notabilis</name>
    <dbReference type="NCBI Taxonomy" id="981085"/>
    <lineage>
        <taxon>Eukaryota</taxon>
        <taxon>Viridiplantae</taxon>
        <taxon>Streptophyta</taxon>
        <taxon>Embryophyta</taxon>
        <taxon>Tracheophyta</taxon>
        <taxon>Spermatophyta</taxon>
        <taxon>Magnoliopsida</taxon>
        <taxon>eudicotyledons</taxon>
        <taxon>Gunneridae</taxon>
        <taxon>Pentapetalae</taxon>
        <taxon>rosids</taxon>
        <taxon>fabids</taxon>
        <taxon>Rosales</taxon>
        <taxon>Moraceae</taxon>
        <taxon>Moreae</taxon>
        <taxon>Morus</taxon>
    </lineage>
</organism>
<name>W9R6G4_9ROSA</name>
<evidence type="ECO:0000313" key="1">
    <source>
        <dbReference type="EMBL" id="EXB55738.1"/>
    </source>
</evidence>
<dbReference type="EMBL" id="KE344264">
    <property type="protein sequence ID" value="EXB55738.1"/>
    <property type="molecule type" value="Genomic_DNA"/>
</dbReference>
<dbReference type="Proteomes" id="UP000030645">
    <property type="component" value="Unassembled WGS sequence"/>
</dbReference>
<accession>W9R6G4</accession>